<keyword evidence="4" id="KW-1185">Reference proteome</keyword>
<dbReference type="EMBL" id="CCCS020000023">
    <property type="protein sequence ID" value="CDQ09693.1"/>
    <property type="molecule type" value="Genomic_DNA"/>
</dbReference>
<reference evidence="2" key="2">
    <citation type="submission" date="2014-07" db="EMBL/GenBank/DDBJ databases">
        <title>Initial genome analysis of the psychrotolerant acidophile Acidithiobacillus ferrivorans CF27: insights into iron and sulfur oxidation pathways and into biofilm formation.</title>
        <authorList>
            <person name="Talla E."/>
            <person name="Hedrich S."/>
            <person name="Mangenot S."/>
            <person name="Ji B."/>
            <person name="Johnson D.B."/>
            <person name="Barbe V."/>
            <person name="Bonnefoy V."/>
        </authorList>
    </citation>
    <scope>NUCLEOTIDE SEQUENCE [LARGE SCALE GENOMIC DNA]</scope>
    <source>
        <strain evidence="2">CF27</strain>
    </source>
</reference>
<dbReference type="AlphaFoldDB" id="A0A060USB9"/>
<dbReference type="InterPro" id="IPR009875">
    <property type="entry name" value="PilZ_domain"/>
</dbReference>
<proteinExistence type="predicted"/>
<reference evidence="3 4" key="3">
    <citation type="submission" date="2017-03" db="EMBL/GenBank/DDBJ databases">
        <authorList>
            <person name="Regsiter A."/>
            <person name="William W."/>
        </authorList>
    </citation>
    <scope>NUCLEOTIDE SEQUENCE [LARGE SCALE GENOMIC DNA]</scope>
    <source>
        <strain evidence="3">PRJEB5721</strain>
    </source>
</reference>
<dbReference type="Pfam" id="PF07238">
    <property type="entry name" value="PilZ"/>
    <property type="match status" value="1"/>
</dbReference>
<organism evidence="2">
    <name type="scientific">Acidithiobacillus ferrivorans</name>
    <dbReference type="NCBI Taxonomy" id="160808"/>
    <lineage>
        <taxon>Bacteria</taxon>
        <taxon>Pseudomonadati</taxon>
        <taxon>Pseudomonadota</taxon>
        <taxon>Acidithiobacillia</taxon>
        <taxon>Acidithiobacillales</taxon>
        <taxon>Acidithiobacillaceae</taxon>
        <taxon>Acidithiobacillus</taxon>
    </lineage>
</organism>
<gene>
    <name evidence="2" type="ORF">AFERRI_30339</name>
    <name evidence="3" type="ORF">AFERRI_50263</name>
</gene>
<name>A0A060USB9_9PROT</name>
<dbReference type="GO" id="GO:0035438">
    <property type="term" value="F:cyclic-di-GMP binding"/>
    <property type="evidence" value="ECO:0007669"/>
    <property type="project" value="InterPro"/>
</dbReference>
<feature type="domain" description="PilZ" evidence="1">
    <location>
        <begin position="166"/>
        <end position="259"/>
    </location>
</feature>
<dbReference type="Proteomes" id="UP000193925">
    <property type="component" value="Chromosome AFERRI"/>
</dbReference>
<sequence>MVDWDKVQILEWTPDSKTATTARPSDSVDLRASDTLTIGTPPLAVQAQRLFSRWEMVRDPARILANWLSESRLLTAVLEFQPDRDFGVLMTVLDRSGTIRLTIPQWSHPATGAIQKDFSLDRKSLVGRDILVIGRDDVFHAGFLGKVTSVGNQSITVCPGPVYWSQQRTYHRYTVNPPIKVGLREAHESSPSIFVRLVDISMGGAAFIADIPDISTNSVQGAGLPSSGQLFWAILPRPECGDSIDLAATFVNQRQIPGSPAVLWAFAWQQVTVFSDLEAWIKFHASSING</sequence>
<accession>A0A060USB9</accession>
<dbReference type="RefSeq" id="WP_035191971.1">
    <property type="nucleotide sequence ID" value="NZ_CCCS020000023.1"/>
</dbReference>
<reference evidence="2" key="1">
    <citation type="submission" date="2014-03" db="EMBL/GenBank/DDBJ databases">
        <authorList>
            <person name="Genoscope - CEA"/>
        </authorList>
    </citation>
    <scope>NUCLEOTIDE SEQUENCE [LARGE SCALE GENOMIC DNA]</scope>
    <source>
        <strain evidence="2">CF27</strain>
    </source>
</reference>
<evidence type="ECO:0000313" key="3">
    <source>
        <dbReference type="EMBL" id="SMH67062.1"/>
    </source>
</evidence>
<dbReference type="EMBL" id="LT841305">
    <property type="protein sequence ID" value="SMH67062.1"/>
    <property type="molecule type" value="Genomic_DNA"/>
</dbReference>
<protein>
    <submittedName>
        <fullName evidence="2">Type IV pilus assembly PilZ</fullName>
    </submittedName>
</protein>
<evidence type="ECO:0000259" key="1">
    <source>
        <dbReference type="Pfam" id="PF07238"/>
    </source>
</evidence>
<evidence type="ECO:0000313" key="4">
    <source>
        <dbReference type="Proteomes" id="UP000193925"/>
    </source>
</evidence>
<evidence type="ECO:0000313" key="2">
    <source>
        <dbReference type="EMBL" id="CDQ09693.1"/>
    </source>
</evidence>